<evidence type="ECO:0000313" key="2">
    <source>
        <dbReference type="EMBL" id="KGM11592.1"/>
    </source>
</evidence>
<evidence type="ECO:0000313" key="3">
    <source>
        <dbReference type="Proteomes" id="UP000029839"/>
    </source>
</evidence>
<dbReference type="SUPFAM" id="SSF53474">
    <property type="entry name" value="alpha/beta-Hydrolases"/>
    <property type="match status" value="1"/>
</dbReference>
<comment type="caution">
    <text evidence="2">The sequence shown here is derived from an EMBL/GenBank/DDBJ whole genome shotgun (WGS) entry which is preliminary data.</text>
</comment>
<dbReference type="InterPro" id="IPR029058">
    <property type="entry name" value="AB_hydrolase_fold"/>
</dbReference>
<feature type="compositionally biased region" description="Low complexity" evidence="1">
    <location>
        <begin position="338"/>
        <end position="355"/>
    </location>
</feature>
<feature type="compositionally biased region" description="Gly residues" evidence="1">
    <location>
        <begin position="312"/>
        <end position="321"/>
    </location>
</feature>
<dbReference type="RefSeq" id="WP_052426010.1">
    <property type="nucleotide sequence ID" value="NZ_AXCY01000018.1"/>
</dbReference>
<name>A0A0A0BV64_9CELL</name>
<accession>A0A0A0BV64</accession>
<evidence type="ECO:0000256" key="1">
    <source>
        <dbReference type="SAM" id="MobiDB-lite"/>
    </source>
</evidence>
<sequence length="614" mass="60882">MTATFTGPASVCPDPGAGVEVTVHGGAGGTRATLEDLRRAADALRRTAEELASADRCVPAVIGVVDDARRWSPATAPAAEDACAALLSRRDGLGATATRARAAADALDRAADAYADADGRVAAALRAGVMTSAHAFGEAGPFAWGALGGVALLLAGRSVVSGLLSRVPTPLGMAHRGIGAATQSRNPAVRALAWAFGGGGRMPGVPDARGLERSVDPFAAWLLGALPGPSDVRPLIHGEGLGSAPTSRVAALLLGGSRLVAAAAGHQRGDLVVTPSLRRHPAPGPGTTATPDGRPRRAVMEDAVGGAASWGASGGAAGGASRGASDGASGAGSGAGSSAGPVTSAGAAPPSGAAASAGTWTAADIVARIADLYPDGSTHGALGDVEVTRVERPDGTVSWIAVTPGTSDWSLLPGSDPNDTTSSLELFTRGAALSPEDAAAARADATGTLVQALELAGVEPGEPVVVVGHSLGGLAAMDLASDPSLARFDVQAVITVGSPVAGIDIPDHVQALHVETSHDVVPVLDGRPNPDVPNRTTVTVDLTAGRFAGTPLDPVSAHSVDTYTDALGALGEVADPSVQHFEQQLSEILGGPDSTSTTSWYTGARVRDVAGGVR</sequence>
<dbReference type="AlphaFoldDB" id="A0A0A0BV64"/>
<reference evidence="2 3" key="1">
    <citation type="submission" date="2013-08" db="EMBL/GenBank/DDBJ databases">
        <title>Genome sequencing of Cellulomonas carbonis T26.</title>
        <authorList>
            <person name="Chen F."/>
            <person name="Li Y."/>
            <person name="Wang G."/>
        </authorList>
    </citation>
    <scope>NUCLEOTIDE SEQUENCE [LARGE SCALE GENOMIC DNA]</scope>
    <source>
        <strain evidence="2 3">T26</strain>
    </source>
</reference>
<protein>
    <recommendedName>
        <fullName evidence="4">Fungal lipase-like domain-containing protein</fullName>
    </recommendedName>
</protein>
<reference evidence="2 3" key="2">
    <citation type="journal article" date="2015" name="Stand. Genomic Sci.">
        <title>Draft genome sequence of Cellulomonas carbonis T26(T) and comparative analysis of six Cellulomonas genomes.</title>
        <authorList>
            <person name="Zhuang W."/>
            <person name="Zhang S."/>
            <person name="Xia X."/>
            <person name="Wang G."/>
        </authorList>
    </citation>
    <scope>NUCLEOTIDE SEQUENCE [LARGE SCALE GENOMIC DNA]</scope>
    <source>
        <strain evidence="2 3">T26</strain>
    </source>
</reference>
<feature type="region of interest" description="Disordered" evidence="1">
    <location>
        <begin position="310"/>
        <end position="355"/>
    </location>
</feature>
<organism evidence="2 3">
    <name type="scientific">Cellulomonas carbonis T26</name>
    <dbReference type="NCBI Taxonomy" id="947969"/>
    <lineage>
        <taxon>Bacteria</taxon>
        <taxon>Bacillati</taxon>
        <taxon>Actinomycetota</taxon>
        <taxon>Actinomycetes</taxon>
        <taxon>Micrococcales</taxon>
        <taxon>Cellulomonadaceae</taxon>
        <taxon>Cellulomonas</taxon>
    </lineage>
</organism>
<keyword evidence="3" id="KW-1185">Reference proteome</keyword>
<dbReference type="Proteomes" id="UP000029839">
    <property type="component" value="Unassembled WGS sequence"/>
</dbReference>
<proteinExistence type="predicted"/>
<evidence type="ECO:0008006" key="4">
    <source>
        <dbReference type="Google" id="ProtNLM"/>
    </source>
</evidence>
<dbReference type="EMBL" id="AXCY01000018">
    <property type="protein sequence ID" value="KGM11592.1"/>
    <property type="molecule type" value="Genomic_DNA"/>
</dbReference>
<gene>
    <name evidence="2" type="ORF">N868_05350</name>
</gene>
<dbReference type="Gene3D" id="3.40.50.1820">
    <property type="entry name" value="alpha/beta hydrolase"/>
    <property type="match status" value="1"/>
</dbReference>
<dbReference type="OrthoDB" id="5095936at2"/>
<feature type="region of interest" description="Disordered" evidence="1">
    <location>
        <begin position="271"/>
        <end position="296"/>
    </location>
</feature>